<dbReference type="EMBL" id="JAVXUP010001660">
    <property type="protein sequence ID" value="KAK3009301.1"/>
    <property type="molecule type" value="Genomic_DNA"/>
</dbReference>
<dbReference type="InterPro" id="IPR036065">
    <property type="entry name" value="BolA-like_sf"/>
</dbReference>
<accession>A0AA89AR44</accession>
<dbReference type="PANTHER" id="PTHR46230">
    <property type="match status" value="1"/>
</dbReference>
<name>A0AA89AR44_9ASTE</name>
<dbReference type="SUPFAM" id="SSF82657">
    <property type="entry name" value="BolA-like"/>
    <property type="match status" value="1"/>
</dbReference>
<comment type="similarity">
    <text evidence="1">Belongs to the BolA/IbaG family.</text>
</comment>
<dbReference type="GO" id="GO:0009507">
    <property type="term" value="C:chloroplast"/>
    <property type="evidence" value="ECO:0007669"/>
    <property type="project" value="TreeGrafter"/>
</dbReference>
<keyword evidence="3" id="KW-1185">Reference proteome</keyword>
<dbReference type="GO" id="GO:0016226">
    <property type="term" value="P:iron-sulfur cluster assembly"/>
    <property type="evidence" value="ECO:0007669"/>
    <property type="project" value="TreeGrafter"/>
</dbReference>
<dbReference type="PANTHER" id="PTHR46230:SF6">
    <property type="entry name" value="PROTEIN BOLA1, CHLOROPLASTIC"/>
    <property type="match status" value="1"/>
</dbReference>
<reference evidence="2" key="1">
    <citation type="submission" date="2022-12" db="EMBL/GenBank/DDBJ databases">
        <title>Draft genome assemblies for two species of Escallonia (Escalloniales).</title>
        <authorList>
            <person name="Chanderbali A."/>
            <person name="Dervinis C."/>
            <person name="Anghel I."/>
            <person name="Soltis D."/>
            <person name="Soltis P."/>
            <person name="Zapata F."/>
        </authorList>
    </citation>
    <scope>NUCLEOTIDE SEQUENCE</scope>
    <source>
        <strain evidence="2">UCBG64.0493</strain>
        <tissue evidence="2">Leaf</tissue>
    </source>
</reference>
<dbReference type="Pfam" id="PF01722">
    <property type="entry name" value="BolA"/>
    <property type="match status" value="1"/>
</dbReference>
<comment type="caution">
    <text evidence="2">The sequence shown here is derived from an EMBL/GenBank/DDBJ whole genome shotgun (WGS) entry which is preliminary data.</text>
</comment>
<organism evidence="2 3">
    <name type="scientific">Escallonia herrerae</name>
    <dbReference type="NCBI Taxonomy" id="1293975"/>
    <lineage>
        <taxon>Eukaryota</taxon>
        <taxon>Viridiplantae</taxon>
        <taxon>Streptophyta</taxon>
        <taxon>Embryophyta</taxon>
        <taxon>Tracheophyta</taxon>
        <taxon>Spermatophyta</taxon>
        <taxon>Magnoliopsida</taxon>
        <taxon>eudicotyledons</taxon>
        <taxon>Gunneridae</taxon>
        <taxon>Pentapetalae</taxon>
        <taxon>asterids</taxon>
        <taxon>campanulids</taxon>
        <taxon>Escalloniales</taxon>
        <taxon>Escalloniaceae</taxon>
        <taxon>Escallonia</taxon>
    </lineage>
</organism>
<evidence type="ECO:0000313" key="3">
    <source>
        <dbReference type="Proteomes" id="UP001188597"/>
    </source>
</evidence>
<evidence type="ECO:0000256" key="1">
    <source>
        <dbReference type="RuleBase" id="RU003860"/>
    </source>
</evidence>
<sequence>MGSRAANVVLGRGSRIKAKLQSALEASALEVEDVSYQHAGHAAVKGDPNETHFNVKVVSNRFDGQSLVKRHRMVYDALADELHVTEDSSGHDGGDGQNEEVRDCSQHNQVTLDVDPWLLKTVHDFRELLGVEFEGNEKKAFALFENWKLEFIKHLNPFYKDELVTNVYCSNISSPRLPVAGVCRLLDRCVVVQAHLVIMSLECRSGEHSRWFSAALKIR</sequence>
<protein>
    <submittedName>
        <fullName evidence="2">Uncharacterized protein</fullName>
    </submittedName>
</protein>
<evidence type="ECO:0000313" key="2">
    <source>
        <dbReference type="EMBL" id="KAK3009301.1"/>
    </source>
</evidence>
<proteinExistence type="inferred from homology"/>
<gene>
    <name evidence="2" type="ORF">RJ639_013683</name>
</gene>
<dbReference type="AlphaFoldDB" id="A0AA89AR44"/>
<dbReference type="Proteomes" id="UP001188597">
    <property type="component" value="Unassembled WGS sequence"/>
</dbReference>
<dbReference type="InterPro" id="IPR002634">
    <property type="entry name" value="BolA"/>
</dbReference>
<dbReference type="Gene3D" id="3.30.300.90">
    <property type="entry name" value="BolA-like"/>
    <property type="match status" value="1"/>
</dbReference>